<dbReference type="Gene3D" id="1.10.10.10">
    <property type="entry name" value="Winged helix-like DNA-binding domain superfamily/Winged helix DNA-binding domain"/>
    <property type="match status" value="1"/>
</dbReference>
<dbReference type="AlphaFoldDB" id="A0A2S7N0U2"/>
<proteinExistence type="predicted"/>
<keyword evidence="2" id="KW-0238">DNA-binding</keyword>
<organism evidence="5 6">
    <name type="scientific">Pradoshia eiseniae</name>
    <dbReference type="NCBI Taxonomy" id="2064768"/>
    <lineage>
        <taxon>Bacteria</taxon>
        <taxon>Bacillati</taxon>
        <taxon>Bacillota</taxon>
        <taxon>Bacilli</taxon>
        <taxon>Bacillales</taxon>
        <taxon>Bacillaceae</taxon>
        <taxon>Pradoshia</taxon>
    </lineage>
</organism>
<dbReference type="CDD" id="cd00090">
    <property type="entry name" value="HTH_ARSR"/>
    <property type="match status" value="1"/>
</dbReference>
<dbReference type="OrthoDB" id="2646147at2"/>
<dbReference type="RefSeq" id="WP_104848780.1">
    <property type="nucleotide sequence ID" value="NZ_PKOZ01000003.1"/>
</dbReference>
<evidence type="ECO:0000256" key="1">
    <source>
        <dbReference type="ARBA" id="ARBA00023015"/>
    </source>
</evidence>
<dbReference type="SMART" id="SM00418">
    <property type="entry name" value="HTH_ARSR"/>
    <property type="match status" value="1"/>
</dbReference>
<name>A0A2S7N0U2_9BACI</name>
<dbReference type="Pfam" id="PF01022">
    <property type="entry name" value="HTH_5"/>
    <property type="match status" value="1"/>
</dbReference>
<dbReference type="EMBL" id="PKOZ01000003">
    <property type="protein sequence ID" value="PQD95633.1"/>
    <property type="molecule type" value="Genomic_DNA"/>
</dbReference>
<dbReference type="InterPro" id="IPR036388">
    <property type="entry name" value="WH-like_DNA-bd_sf"/>
</dbReference>
<keyword evidence="6" id="KW-1185">Reference proteome</keyword>
<dbReference type="Proteomes" id="UP000239663">
    <property type="component" value="Unassembled WGS sequence"/>
</dbReference>
<dbReference type="PANTHER" id="PTHR33154">
    <property type="entry name" value="TRANSCRIPTIONAL REGULATOR, ARSR FAMILY"/>
    <property type="match status" value="1"/>
</dbReference>
<dbReference type="GO" id="GO:0003700">
    <property type="term" value="F:DNA-binding transcription factor activity"/>
    <property type="evidence" value="ECO:0007669"/>
    <property type="project" value="InterPro"/>
</dbReference>
<dbReference type="InterPro" id="IPR001845">
    <property type="entry name" value="HTH_ArsR_DNA-bd_dom"/>
</dbReference>
<dbReference type="InterPro" id="IPR011991">
    <property type="entry name" value="ArsR-like_HTH"/>
</dbReference>
<keyword evidence="3" id="KW-0804">Transcription</keyword>
<accession>A0A2S7N0U2</accession>
<evidence type="ECO:0000256" key="3">
    <source>
        <dbReference type="ARBA" id="ARBA00023163"/>
    </source>
</evidence>
<dbReference type="SUPFAM" id="SSF46785">
    <property type="entry name" value="Winged helix' DNA-binding domain"/>
    <property type="match status" value="1"/>
</dbReference>
<dbReference type="PROSITE" id="PS50987">
    <property type="entry name" value="HTH_ARSR_2"/>
    <property type="match status" value="1"/>
</dbReference>
<gene>
    <name evidence="5" type="ORF">CYL18_06985</name>
</gene>
<evidence type="ECO:0000259" key="4">
    <source>
        <dbReference type="PROSITE" id="PS50987"/>
    </source>
</evidence>
<protein>
    <submittedName>
        <fullName evidence="5">ArsR family transcriptional regulator</fullName>
    </submittedName>
</protein>
<keyword evidence="1" id="KW-0805">Transcription regulation</keyword>
<dbReference type="InterPro" id="IPR051081">
    <property type="entry name" value="HTH_MetalResp_TranReg"/>
</dbReference>
<comment type="caution">
    <text evidence="5">The sequence shown here is derived from an EMBL/GenBank/DDBJ whole genome shotgun (WGS) entry which is preliminary data.</text>
</comment>
<evidence type="ECO:0000313" key="5">
    <source>
        <dbReference type="EMBL" id="PQD95633.1"/>
    </source>
</evidence>
<feature type="domain" description="HTH arsR-type" evidence="4">
    <location>
        <begin position="256"/>
        <end position="346"/>
    </location>
</feature>
<evidence type="ECO:0000313" key="6">
    <source>
        <dbReference type="Proteomes" id="UP000239663"/>
    </source>
</evidence>
<dbReference type="PANTHER" id="PTHR33154:SF18">
    <property type="entry name" value="ARSENICAL RESISTANCE OPERON REPRESSOR"/>
    <property type="match status" value="1"/>
</dbReference>
<reference evidence="5 6" key="1">
    <citation type="submission" date="2017-12" db="EMBL/GenBank/DDBJ databases">
        <title>Taxonomic description and draft genome of Pradoshia cofamensis Gen. nov., sp. nov., a thermotolerant bacillale isolated from anterior gut of earthworm Eisenia fetida.</title>
        <authorList>
            <person name="Saha T."/>
            <person name="Chakraborty R."/>
        </authorList>
    </citation>
    <scope>NUCLEOTIDE SEQUENCE [LARGE SCALE GENOMIC DNA]</scope>
    <source>
        <strain evidence="5 6">EAG3</strain>
    </source>
</reference>
<evidence type="ECO:0000256" key="2">
    <source>
        <dbReference type="ARBA" id="ARBA00023125"/>
    </source>
</evidence>
<dbReference type="InterPro" id="IPR036390">
    <property type="entry name" value="WH_DNA-bd_sf"/>
</dbReference>
<dbReference type="GO" id="GO:0003677">
    <property type="term" value="F:DNA binding"/>
    <property type="evidence" value="ECO:0007669"/>
    <property type="project" value="UniProtKB-KW"/>
</dbReference>
<sequence length="346" mass="40885">MKQLHASHSFETISITVESSVIWELIVGIAGYTHDRIRHTFDLDERWTEEENSMPQSLRDNLKFMKETNFWYGLIMLQNKLSSSSVQEFSNQLYALSSEEFYEILLPYGSRKTEAYRKELARNYNQKAQFKEYAKQFHSHEYLSSYVLTIALYEQQDLCKIIHDTLDNWSNWVTCYKEWDKWTQAIFYEQKQHRNIDLMNPVEEIQRITDGVRYLPEPSIWHIKLIPQLSYRPWTLEIRSSDTKLFFYPLNDDYLLEPGKPSQKLVRGHKALGDELRLKLLYQLQQGPLSLQEMSTQFSISKTTLHHQLSILKSAKFVKVHKGIYSVNNSGIDSFSEQLQQFLGGK</sequence>